<dbReference type="EMBL" id="CP022295">
    <property type="protein sequence ID" value="QSR24479.1"/>
    <property type="molecule type" value="Genomic_DNA"/>
</dbReference>
<sequence>MDVGMTLPVMEPDVDPALLREWAERIDAGPYGSLCFGERIAFDNPDILTLLGAVAAWTSRVRLSATVVVPQLHDPVHLAKALATADRLCGGRLSVGLGVGGREEDYAAVGADWGTRTMAGLAERAAVLRRVWAGENLTGATRPVGPRPHRPNGPELLVGTLGRRTTQHAARWADGLAGMTLGADVDETAALFDVARAAWADAGRPAPRLTTSLWFALAEASDDPRAQVHAHLRHYMNWLPVELVDALAPTAGFAGTLAELDDLLDRFAEIGTDEVQLIPTGGDPRQVDLVADLVAGRAQSTGVMPSRCRFASSA</sequence>
<dbReference type="PANTHER" id="PTHR42847">
    <property type="entry name" value="ALKANESULFONATE MONOOXYGENASE"/>
    <property type="match status" value="1"/>
</dbReference>
<dbReference type="PANTHER" id="PTHR42847:SF4">
    <property type="entry name" value="ALKANESULFONATE MONOOXYGENASE-RELATED"/>
    <property type="match status" value="1"/>
</dbReference>
<evidence type="ECO:0000256" key="2">
    <source>
        <dbReference type="ARBA" id="ARBA00022643"/>
    </source>
</evidence>
<keyword evidence="1" id="KW-0285">Flavoprotein</keyword>
<gene>
    <name evidence="6" type="ORF">CFH99_02450</name>
</gene>
<evidence type="ECO:0000256" key="3">
    <source>
        <dbReference type="ARBA" id="ARBA00023002"/>
    </source>
</evidence>
<evidence type="ECO:0000256" key="4">
    <source>
        <dbReference type="ARBA" id="ARBA00023033"/>
    </source>
</evidence>
<name>A0ABX7PEZ9_9ACTN</name>
<accession>A0ABX7PEZ9</accession>
<dbReference type="InterPro" id="IPR011251">
    <property type="entry name" value="Luciferase-like_dom"/>
</dbReference>
<dbReference type="Gene3D" id="3.20.20.30">
    <property type="entry name" value="Luciferase-like domain"/>
    <property type="match status" value="1"/>
</dbReference>
<evidence type="ECO:0000313" key="7">
    <source>
        <dbReference type="Proteomes" id="UP000662818"/>
    </source>
</evidence>
<dbReference type="InterPro" id="IPR050172">
    <property type="entry name" value="SsuD_RutA_monooxygenase"/>
</dbReference>
<dbReference type="Proteomes" id="UP000662818">
    <property type="component" value="Chromosome"/>
</dbReference>
<dbReference type="SUPFAM" id="SSF51679">
    <property type="entry name" value="Bacterial luciferase-like"/>
    <property type="match status" value="1"/>
</dbReference>
<organism evidence="6 7">
    <name type="scientific">Nocardioides aromaticivorans</name>
    <dbReference type="NCBI Taxonomy" id="200618"/>
    <lineage>
        <taxon>Bacteria</taxon>
        <taxon>Bacillati</taxon>
        <taxon>Actinomycetota</taxon>
        <taxon>Actinomycetes</taxon>
        <taxon>Propionibacteriales</taxon>
        <taxon>Nocardioidaceae</taxon>
        <taxon>Nocardioides</taxon>
    </lineage>
</organism>
<proteinExistence type="predicted"/>
<evidence type="ECO:0000259" key="5">
    <source>
        <dbReference type="Pfam" id="PF00296"/>
    </source>
</evidence>
<evidence type="ECO:0000256" key="1">
    <source>
        <dbReference type="ARBA" id="ARBA00022630"/>
    </source>
</evidence>
<dbReference type="Pfam" id="PF00296">
    <property type="entry name" value="Bac_luciferase"/>
    <property type="match status" value="1"/>
</dbReference>
<reference evidence="6 7" key="1">
    <citation type="submission" date="2017-06" db="EMBL/GenBank/DDBJ databases">
        <title>Complete Genome Sequence of the Soil Carbazole-Degrading Bacterium Nocardioides aromaticivorans IC177.</title>
        <authorList>
            <person name="Vejarano F."/>
            <person name="Suzuki-Minakuchi C."/>
            <person name="Ohtsubo Y."/>
            <person name="Tsuda M."/>
            <person name="Okada K."/>
            <person name="Nojiri H."/>
        </authorList>
    </citation>
    <scope>NUCLEOTIDE SEQUENCE [LARGE SCALE GENOMIC DNA]</scope>
    <source>
        <strain evidence="6 7">IC177</strain>
    </source>
</reference>
<dbReference type="InterPro" id="IPR036661">
    <property type="entry name" value="Luciferase-like_sf"/>
</dbReference>
<keyword evidence="7" id="KW-1185">Reference proteome</keyword>
<evidence type="ECO:0000313" key="6">
    <source>
        <dbReference type="EMBL" id="QSR24479.1"/>
    </source>
</evidence>
<protein>
    <submittedName>
        <fullName evidence="6">LLM class flavin-dependent oxidoreductase</fullName>
    </submittedName>
</protein>
<keyword evidence="4" id="KW-0503">Monooxygenase</keyword>
<feature type="domain" description="Luciferase-like" evidence="5">
    <location>
        <begin position="15"/>
        <end position="260"/>
    </location>
</feature>
<keyword evidence="3" id="KW-0560">Oxidoreductase</keyword>
<keyword evidence="2" id="KW-0288">FMN</keyword>